<keyword evidence="5" id="KW-0540">Nuclease</keyword>
<gene>
    <name evidence="5" type="ORF">A0Y59_00210</name>
</gene>
<keyword evidence="5" id="KW-0255">Endonuclease</keyword>
<comment type="caution">
    <text evidence="5">The sequence shown here is derived from an EMBL/GenBank/DDBJ whole genome shotgun (WGS) entry which is preliminary data.</text>
</comment>
<dbReference type="EMBL" id="AABVCV010000001">
    <property type="protein sequence ID" value="EAJ1253623.1"/>
    <property type="molecule type" value="Genomic_DNA"/>
</dbReference>
<keyword evidence="5" id="KW-0378">Hydrolase</keyword>
<dbReference type="PANTHER" id="PTHR13966">
    <property type="entry name" value="ENDONUCLEASE RELATED"/>
    <property type="match status" value="1"/>
</dbReference>
<dbReference type="InterPro" id="IPR044925">
    <property type="entry name" value="His-Me_finger_sf"/>
</dbReference>
<dbReference type="SMART" id="SM00892">
    <property type="entry name" value="Endonuclease_NS"/>
    <property type="match status" value="1"/>
</dbReference>
<dbReference type="AlphaFoldDB" id="A0A7U8G174"/>
<accession>A0A7U8G174</accession>
<dbReference type="SUPFAM" id="SSF54060">
    <property type="entry name" value="His-Me finger endonucleases"/>
    <property type="match status" value="1"/>
</dbReference>
<evidence type="ECO:0000313" key="6">
    <source>
        <dbReference type="Proteomes" id="UP000533324"/>
    </source>
</evidence>
<feature type="active site" description="Proton acceptor" evidence="1">
    <location>
        <position position="102"/>
    </location>
</feature>
<dbReference type="GO" id="GO:0003676">
    <property type="term" value="F:nucleic acid binding"/>
    <property type="evidence" value="ECO:0007669"/>
    <property type="project" value="InterPro"/>
</dbReference>
<keyword evidence="2" id="KW-0479">Metal-binding</keyword>
<sequence>MKKVLILCALALNSFAYTQYELHPSFKIYFKDCSLLMNKYYYINCYDYTYKGTKAIAYKLEAKILNQGHIKKRPKFKDDTNIPKKYRTYWEDYLRSGYTRGHVVSNQSMNATSQAQLSTFLMSNITPQKKDINAEIWNEIEQRERYLAKKNKKLEVLNLVLYDDKPKRIKNNIAIPSFYVKILKAKNFTECYKVPNNDNFARFKRDYFKENCKKYINNKEDKQ</sequence>
<evidence type="ECO:0000313" key="5">
    <source>
        <dbReference type="EMBL" id="EAJ1253623.1"/>
    </source>
</evidence>
<dbReference type="SMART" id="SM00477">
    <property type="entry name" value="NUC"/>
    <property type="match status" value="1"/>
</dbReference>
<dbReference type="GO" id="GO:0016787">
    <property type="term" value="F:hydrolase activity"/>
    <property type="evidence" value="ECO:0007669"/>
    <property type="project" value="InterPro"/>
</dbReference>
<dbReference type="Proteomes" id="UP000533324">
    <property type="component" value="Unassembled WGS sequence"/>
</dbReference>
<evidence type="ECO:0000259" key="4">
    <source>
        <dbReference type="SMART" id="SM00892"/>
    </source>
</evidence>
<dbReference type="InterPro" id="IPR020821">
    <property type="entry name" value="ENPP1-3/EXOG-like_nuc-like"/>
</dbReference>
<reference evidence="5 6" key="1">
    <citation type="submission" date="2018-05" db="EMBL/GenBank/DDBJ databases">
        <authorList>
            <consortium name="PulseNet: The National Subtyping Network for Foodborne Disease Surveillance"/>
            <person name="Tarr C.L."/>
            <person name="Trees E."/>
            <person name="Katz L.S."/>
            <person name="Carleton-Romer H.A."/>
            <person name="Stroika S."/>
            <person name="Kucerova Z."/>
            <person name="Roache K.F."/>
            <person name="Sabol A.L."/>
            <person name="Besser J."/>
            <person name="Gerner-Smidt P."/>
        </authorList>
    </citation>
    <scope>NUCLEOTIDE SEQUENCE [LARGE SCALE GENOMIC DNA]</scope>
    <source>
        <strain evidence="5 6">1988D-2602</strain>
    </source>
</reference>
<organism evidence="5 6">
    <name type="scientific">Campylobacter lari</name>
    <dbReference type="NCBI Taxonomy" id="201"/>
    <lineage>
        <taxon>Bacteria</taxon>
        <taxon>Pseudomonadati</taxon>
        <taxon>Campylobacterota</taxon>
        <taxon>Epsilonproteobacteria</taxon>
        <taxon>Campylobacterales</taxon>
        <taxon>Campylobacteraceae</taxon>
        <taxon>Campylobacter</taxon>
    </lineage>
</organism>
<dbReference type="GO" id="GO:0046872">
    <property type="term" value="F:metal ion binding"/>
    <property type="evidence" value="ECO:0007669"/>
    <property type="project" value="UniProtKB-KW"/>
</dbReference>
<evidence type="ECO:0000256" key="1">
    <source>
        <dbReference type="PIRSR" id="PIRSR640255-1"/>
    </source>
</evidence>
<feature type="domain" description="ENPP1-3/EXOG-like endonuclease/phosphodiesterase" evidence="3">
    <location>
        <begin position="39"/>
        <end position="214"/>
    </location>
</feature>
<evidence type="ECO:0000256" key="2">
    <source>
        <dbReference type="PIRSR" id="PIRSR640255-2"/>
    </source>
</evidence>
<dbReference type="Pfam" id="PF01223">
    <property type="entry name" value="Endonuclease_NS"/>
    <property type="match status" value="1"/>
</dbReference>
<dbReference type="InterPro" id="IPR040255">
    <property type="entry name" value="Non-specific_endonuclease"/>
</dbReference>
<proteinExistence type="predicted"/>
<feature type="binding site" evidence="2">
    <location>
        <position position="133"/>
    </location>
    <ligand>
        <name>Mg(2+)</name>
        <dbReference type="ChEBI" id="CHEBI:18420"/>
        <note>catalytic</note>
    </ligand>
</feature>
<dbReference type="GO" id="GO:0004519">
    <property type="term" value="F:endonuclease activity"/>
    <property type="evidence" value="ECO:0007669"/>
    <property type="project" value="UniProtKB-KW"/>
</dbReference>
<dbReference type="Gene3D" id="3.40.570.10">
    <property type="entry name" value="Extracellular Endonuclease, subunit A"/>
    <property type="match status" value="1"/>
</dbReference>
<protein>
    <submittedName>
        <fullName evidence="5">DNA/RNA non-specific endonuclease</fullName>
    </submittedName>
</protein>
<dbReference type="PANTHER" id="PTHR13966:SF5">
    <property type="entry name" value="ENDONUCLEASE G, MITOCHONDRIAL"/>
    <property type="match status" value="1"/>
</dbReference>
<evidence type="ECO:0000259" key="3">
    <source>
        <dbReference type="SMART" id="SM00477"/>
    </source>
</evidence>
<feature type="domain" description="DNA/RNA non-specific endonuclease/pyrophosphatase/phosphodiesterase" evidence="4">
    <location>
        <begin position="38"/>
        <end position="214"/>
    </location>
</feature>
<dbReference type="InterPro" id="IPR044929">
    <property type="entry name" value="DNA/RNA_non-sp_Endonuclease_sf"/>
</dbReference>
<name>A0A7U8G174_CAMLA</name>
<dbReference type="InterPro" id="IPR001604">
    <property type="entry name" value="Endo_G_ENPP1-like_dom"/>
</dbReference>